<comment type="caution">
    <text evidence="4">The sequence shown here is derived from an EMBL/GenBank/DDBJ whole genome shotgun (WGS) entry which is preliminary data.</text>
</comment>
<dbReference type="PROSITE" id="PS50893">
    <property type="entry name" value="ABC_TRANSPORTER_2"/>
    <property type="match status" value="1"/>
</dbReference>
<dbReference type="SUPFAM" id="SSF52540">
    <property type="entry name" value="P-loop containing nucleoside triphosphate hydrolases"/>
    <property type="match status" value="1"/>
</dbReference>
<proteinExistence type="predicted"/>
<name>A0A0D6QAG2_KOMXY</name>
<feature type="domain" description="ABC transporter" evidence="3">
    <location>
        <begin position="1"/>
        <end position="232"/>
    </location>
</feature>
<evidence type="ECO:0000259" key="3">
    <source>
        <dbReference type="PROSITE" id="PS50893"/>
    </source>
</evidence>
<dbReference type="InterPro" id="IPR027417">
    <property type="entry name" value="P-loop_NTPase"/>
</dbReference>
<dbReference type="AlphaFoldDB" id="A0A0D6QAG2"/>
<dbReference type="RefSeq" id="WP_048856730.1">
    <property type="nucleotide sequence ID" value="NZ_BANJ01000046.1"/>
</dbReference>
<evidence type="ECO:0000256" key="1">
    <source>
        <dbReference type="ARBA" id="ARBA00022741"/>
    </source>
</evidence>
<dbReference type="Gene3D" id="3.40.50.300">
    <property type="entry name" value="P-loop containing nucleotide triphosphate hydrolases"/>
    <property type="match status" value="1"/>
</dbReference>
<evidence type="ECO:0000256" key="2">
    <source>
        <dbReference type="ARBA" id="ARBA00022840"/>
    </source>
</evidence>
<dbReference type="InterPro" id="IPR003439">
    <property type="entry name" value="ABC_transporter-like_ATP-bd"/>
</dbReference>
<keyword evidence="1" id="KW-0547">Nucleotide-binding</keyword>
<keyword evidence="2" id="KW-0067">ATP-binding</keyword>
<protein>
    <submittedName>
        <fullName evidence="4">ABC transporter Fe3+ transport fbpC</fullName>
    </submittedName>
</protein>
<dbReference type="PROSITE" id="PS00211">
    <property type="entry name" value="ABC_TRANSPORTER_1"/>
    <property type="match status" value="1"/>
</dbReference>
<reference evidence="4 5" key="1">
    <citation type="submission" date="2012-11" db="EMBL/GenBank/DDBJ databases">
        <title>Whole genome sequence of Gluconacetobacter xylinus NBRC 13693.</title>
        <authorList>
            <person name="Azuma Y."/>
            <person name="Higashiura N."/>
            <person name="Hirakawa H."/>
            <person name="Matsushita K."/>
        </authorList>
    </citation>
    <scope>NUCLEOTIDE SEQUENCE [LARGE SCALE GENOMIC DNA]</scope>
    <source>
        <strain evidence="4 5">NBRC 13693</strain>
    </source>
</reference>
<dbReference type="InterPro" id="IPR003593">
    <property type="entry name" value="AAA+_ATPase"/>
</dbReference>
<evidence type="ECO:0000313" key="5">
    <source>
        <dbReference type="Proteomes" id="UP000032683"/>
    </source>
</evidence>
<dbReference type="Proteomes" id="UP000032683">
    <property type="component" value="Unassembled WGS sequence"/>
</dbReference>
<dbReference type="PANTHER" id="PTHR42794">
    <property type="entry name" value="HEMIN IMPORT ATP-BINDING PROTEIN HMUV"/>
    <property type="match status" value="1"/>
</dbReference>
<gene>
    <name evidence="4" type="ORF">Gxy13693_046_036</name>
</gene>
<dbReference type="CDD" id="cd03214">
    <property type="entry name" value="ABC_Iron-Siderophores_B12_Hemin"/>
    <property type="match status" value="1"/>
</dbReference>
<sequence>MPGASLRAEGLRYMPGLQCADLAIAAGEHVALIGPNGAGKTTLLRLLGGLLPPEAGRVFLDDTPMQGLSRSRIARMIAWLSQSDAPAADMAVQDYISLGRLPFRGIQSVQSDTEAIATAIKRTNVGSLLHRTFRDMSGGEKQRVMLARCLAQSPQILLLDEPTNHLDLKSRAELFALLRTLPLTIIAIIHDLNFIPDFAERTVLMTEGRVVLDASSRDVLFSAQLSNAFGLEIEEFTRRNGQSMLVCVPVLPE</sequence>
<dbReference type="SMART" id="SM00382">
    <property type="entry name" value="AAA"/>
    <property type="match status" value="1"/>
</dbReference>
<dbReference type="GO" id="GO:0005524">
    <property type="term" value="F:ATP binding"/>
    <property type="evidence" value="ECO:0007669"/>
    <property type="project" value="UniProtKB-KW"/>
</dbReference>
<dbReference type="Pfam" id="PF00005">
    <property type="entry name" value="ABC_tran"/>
    <property type="match status" value="1"/>
</dbReference>
<dbReference type="EMBL" id="BANJ01000046">
    <property type="protein sequence ID" value="GAO00410.1"/>
    <property type="molecule type" value="Genomic_DNA"/>
</dbReference>
<evidence type="ECO:0000313" key="4">
    <source>
        <dbReference type="EMBL" id="GAO00410.1"/>
    </source>
</evidence>
<accession>A0A0D6QAG2</accession>
<dbReference type="GO" id="GO:0016887">
    <property type="term" value="F:ATP hydrolysis activity"/>
    <property type="evidence" value="ECO:0007669"/>
    <property type="project" value="InterPro"/>
</dbReference>
<dbReference type="InterPro" id="IPR017871">
    <property type="entry name" value="ABC_transporter-like_CS"/>
</dbReference>
<organism evidence="4 5">
    <name type="scientific">Komagataeibacter xylinus NBRC 13693</name>
    <dbReference type="NCBI Taxonomy" id="1234668"/>
    <lineage>
        <taxon>Bacteria</taxon>
        <taxon>Pseudomonadati</taxon>
        <taxon>Pseudomonadota</taxon>
        <taxon>Alphaproteobacteria</taxon>
        <taxon>Acetobacterales</taxon>
        <taxon>Acetobacteraceae</taxon>
        <taxon>Komagataeibacter</taxon>
    </lineage>
</organism>
<dbReference type="PANTHER" id="PTHR42794:SF2">
    <property type="entry name" value="ABC TRANSPORTER ATP-BINDING PROTEIN"/>
    <property type="match status" value="1"/>
</dbReference>